<evidence type="ECO:0000313" key="1">
    <source>
        <dbReference type="EMBL" id="KAE9361322.1"/>
    </source>
</evidence>
<gene>
    <name evidence="1" type="ORF">PF008_g1149</name>
</gene>
<accession>A0A6G0SLI8</accession>
<dbReference type="Proteomes" id="UP000486351">
    <property type="component" value="Unassembled WGS sequence"/>
</dbReference>
<dbReference type="AlphaFoldDB" id="A0A6G0SLI8"/>
<reference evidence="1 2" key="1">
    <citation type="submission" date="2018-09" db="EMBL/GenBank/DDBJ databases">
        <title>Genomic investigation of the strawberry pathogen Phytophthora fragariae indicates pathogenicity is determined by transcriptional variation in three key races.</title>
        <authorList>
            <person name="Adams T.M."/>
            <person name="Armitage A.D."/>
            <person name="Sobczyk M.K."/>
            <person name="Bates H.J."/>
            <person name="Dunwell J.M."/>
            <person name="Nellist C.F."/>
            <person name="Harrison R.J."/>
        </authorList>
    </citation>
    <scope>NUCLEOTIDE SEQUENCE [LARGE SCALE GENOMIC DNA]</scope>
    <source>
        <strain evidence="1 2">NOV-77</strain>
    </source>
</reference>
<organism evidence="1 2">
    <name type="scientific">Phytophthora fragariae</name>
    <dbReference type="NCBI Taxonomy" id="53985"/>
    <lineage>
        <taxon>Eukaryota</taxon>
        <taxon>Sar</taxon>
        <taxon>Stramenopiles</taxon>
        <taxon>Oomycota</taxon>
        <taxon>Peronosporomycetes</taxon>
        <taxon>Peronosporales</taxon>
        <taxon>Peronosporaceae</taxon>
        <taxon>Phytophthora</taxon>
    </lineage>
</organism>
<name>A0A6G0SLI8_9STRA</name>
<comment type="caution">
    <text evidence="1">The sequence shown here is derived from an EMBL/GenBank/DDBJ whole genome shotgun (WGS) entry which is preliminary data.</text>
</comment>
<proteinExistence type="predicted"/>
<protein>
    <submittedName>
        <fullName evidence="1">Uncharacterized protein</fullName>
    </submittedName>
</protein>
<evidence type="ECO:0000313" key="2">
    <source>
        <dbReference type="Proteomes" id="UP000486351"/>
    </source>
</evidence>
<sequence>MKTFIVESLNSGVKSTAARLFAVISAMVHDNTLRGLAPKDQQVVDVVKNWRRYNPKKSVAPMIEICNGHLYDLQYMQSLAEDDILILCETQPSVRPGSSDNVSCLGDGSDAFPFRVKTTCLRLNRAYIAVQSRSDCTTMLHLDSTHNMVIHGYSVFAFGYSDQSCHFILLVYFCTSQKRQLDVMMGTDKAQFNASVTELPYSTV</sequence>
<dbReference type="EMBL" id="QXFY01000027">
    <property type="protein sequence ID" value="KAE9361322.1"/>
    <property type="molecule type" value="Genomic_DNA"/>
</dbReference>